<evidence type="ECO:0000313" key="12">
    <source>
        <dbReference type="EMBL" id="CAL4766520.1"/>
    </source>
</evidence>
<evidence type="ECO:0000256" key="8">
    <source>
        <dbReference type="ARBA" id="ARBA00023242"/>
    </source>
</evidence>
<feature type="non-terminal residue" evidence="11">
    <location>
        <position position="1"/>
    </location>
</feature>
<comment type="similarity">
    <text evidence="4">Belongs to the ubiquitin conjugation factor E4 family.</text>
</comment>
<keyword evidence="6" id="KW-0808">Transferase</keyword>
<dbReference type="SMART" id="SM00504">
    <property type="entry name" value="Ubox"/>
    <property type="match status" value="1"/>
</dbReference>
<dbReference type="AlphaFoldDB" id="A0A9P1BVM8"/>
<dbReference type="GO" id="GO:0000151">
    <property type="term" value="C:ubiquitin ligase complex"/>
    <property type="evidence" value="ECO:0007669"/>
    <property type="project" value="InterPro"/>
</dbReference>
<dbReference type="GO" id="GO:0036503">
    <property type="term" value="P:ERAD pathway"/>
    <property type="evidence" value="ECO:0007669"/>
    <property type="project" value="InterPro"/>
</dbReference>
<accession>A0A9P1BVM8</accession>
<evidence type="ECO:0000313" key="11">
    <source>
        <dbReference type="EMBL" id="CAI3979208.1"/>
    </source>
</evidence>
<dbReference type="InterPro" id="IPR003613">
    <property type="entry name" value="Ubox_domain"/>
</dbReference>
<evidence type="ECO:0000259" key="10">
    <source>
        <dbReference type="PROSITE" id="PS51698"/>
    </source>
</evidence>
<dbReference type="Proteomes" id="UP001152797">
    <property type="component" value="Unassembled WGS sequence"/>
</dbReference>
<dbReference type="OrthoDB" id="20295at2759"/>
<keyword evidence="7" id="KW-0833">Ubl conjugation pathway</keyword>
<dbReference type="Gene3D" id="3.30.40.10">
    <property type="entry name" value="Zinc/RING finger domain, C3HC4 (zinc finger)"/>
    <property type="match status" value="1"/>
</dbReference>
<evidence type="ECO:0000313" key="13">
    <source>
        <dbReference type="Proteomes" id="UP001152797"/>
    </source>
</evidence>
<evidence type="ECO:0000256" key="3">
    <source>
        <dbReference type="ARBA" id="ARBA00004906"/>
    </source>
</evidence>
<dbReference type="Pfam" id="PF10408">
    <property type="entry name" value="Ufd2P_core"/>
    <property type="match status" value="1"/>
</dbReference>
<dbReference type="Pfam" id="PF04564">
    <property type="entry name" value="U-box"/>
    <property type="match status" value="1"/>
</dbReference>
<dbReference type="PANTHER" id="PTHR13931">
    <property type="entry name" value="UBIQUITINATION FACTOR E4"/>
    <property type="match status" value="1"/>
</dbReference>
<comment type="pathway">
    <text evidence="3">Protein modification; protein ubiquitination.</text>
</comment>
<organism evidence="11">
    <name type="scientific">Cladocopium goreaui</name>
    <dbReference type="NCBI Taxonomy" id="2562237"/>
    <lineage>
        <taxon>Eukaryota</taxon>
        <taxon>Sar</taxon>
        <taxon>Alveolata</taxon>
        <taxon>Dinophyceae</taxon>
        <taxon>Suessiales</taxon>
        <taxon>Symbiodiniaceae</taxon>
        <taxon>Cladocopium</taxon>
    </lineage>
</organism>
<dbReference type="GO" id="GO:0005634">
    <property type="term" value="C:nucleus"/>
    <property type="evidence" value="ECO:0007669"/>
    <property type="project" value="UniProtKB-SubCell"/>
</dbReference>
<evidence type="ECO:0000256" key="6">
    <source>
        <dbReference type="ARBA" id="ARBA00022679"/>
    </source>
</evidence>
<evidence type="ECO:0000256" key="4">
    <source>
        <dbReference type="ARBA" id="ARBA00007434"/>
    </source>
</evidence>
<dbReference type="InterPro" id="IPR045132">
    <property type="entry name" value="UBE4"/>
</dbReference>
<name>A0A9P1BVM8_9DINO</name>
<evidence type="ECO:0000256" key="2">
    <source>
        <dbReference type="ARBA" id="ARBA00004496"/>
    </source>
</evidence>
<reference evidence="11" key="1">
    <citation type="submission" date="2022-10" db="EMBL/GenBank/DDBJ databases">
        <authorList>
            <person name="Chen Y."/>
            <person name="Dougan E. K."/>
            <person name="Chan C."/>
            <person name="Rhodes N."/>
            <person name="Thang M."/>
        </authorList>
    </citation>
    <scope>NUCLEOTIDE SEQUENCE</scope>
</reference>
<comment type="subcellular location">
    <subcellularLocation>
        <location evidence="2">Cytoplasm</location>
    </subcellularLocation>
    <subcellularLocation>
        <location evidence="1">Nucleus</location>
    </subcellularLocation>
</comment>
<proteinExistence type="inferred from homology"/>
<dbReference type="GO" id="GO:0006511">
    <property type="term" value="P:ubiquitin-dependent protein catabolic process"/>
    <property type="evidence" value="ECO:0007669"/>
    <property type="project" value="InterPro"/>
</dbReference>
<dbReference type="GO" id="GO:0005737">
    <property type="term" value="C:cytoplasm"/>
    <property type="evidence" value="ECO:0007669"/>
    <property type="project" value="UniProtKB-SubCell"/>
</dbReference>
<evidence type="ECO:0000256" key="7">
    <source>
        <dbReference type="ARBA" id="ARBA00022786"/>
    </source>
</evidence>
<keyword evidence="13" id="KW-1185">Reference proteome</keyword>
<reference evidence="12 13" key="2">
    <citation type="submission" date="2024-05" db="EMBL/GenBank/DDBJ databases">
        <authorList>
            <person name="Chen Y."/>
            <person name="Shah S."/>
            <person name="Dougan E. K."/>
            <person name="Thang M."/>
            <person name="Chan C."/>
        </authorList>
    </citation>
    <scope>NUCLEOTIDE SEQUENCE [LARGE SCALE GENOMIC DNA]</scope>
</reference>
<evidence type="ECO:0000256" key="1">
    <source>
        <dbReference type="ARBA" id="ARBA00004123"/>
    </source>
</evidence>
<dbReference type="SUPFAM" id="SSF57850">
    <property type="entry name" value="RING/U-box"/>
    <property type="match status" value="1"/>
</dbReference>
<feature type="compositionally biased region" description="Basic and acidic residues" evidence="9">
    <location>
        <begin position="68"/>
        <end position="87"/>
    </location>
</feature>
<gene>
    <name evidence="11" type="ORF">C1SCF055_LOCUS7177</name>
</gene>
<dbReference type="EMBL" id="CAMXCT010000467">
    <property type="protein sequence ID" value="CAI3979208.1"/>
    <property type="molecule type" value="Genomic_DNA"/>
</dbReference>
<feature type="domain" description="U-box" evidence="10">
    <location>
        <begin position="252"/>
        <end position="323"/>
    </location>
</feature>
<dbReference type="PANTHER" id="PTHR13931:SF2">
    <property type="entry name" value="UBIQUITIN CONJUGATION FACTOR E4 B"/>
    <property type="match status" value="1"/>
</dbReference>
<dbReference type="InterPro" id="IPR019474">
    <property type="entry name" value="Ub_conjug_fac_E4_core"/>
</dbReference>
<dbReference type="EMBL" id="CAMXCT020000467">
    <property type="protein sequence ID" value="CAL1132583.1"/>
    <property type="molecule type" value="Genomic_DNA"/>
</dbReference>
<dbReference type="GO" id="GO:0000209">
    <property type="term" value="P:protein polyubiquitination"/>
    <property type="evidence" value="ECO:0007669"/>
    <property type="project" value="TreeGrafter"/>
</dbReference>
<dbReference type="GO" id="GO:0034450">
    <property type="term" value="F:ubiquitin-ubiquitin ligase activity"/>
    <property type="evidence" value="ECO:0007669"/>
    <property type="project" value="InterPro"/>
</dbReference>
<dbReference type="PROSITE" id="PS51698">
    <property type="entry name" value="U_BOX"/>
    <property type="match status" value="1"/>
</dbReference>
<protein>
    <recommendedName>
        <fullName evidence="10">U-box domain-containing protein</fullName>
    </recommendedName>
</protein>
<evidence type="ECO:0000256" key="5">
    <source>
        <dbReference type="ARBA" id="ARBA00022490"/>
    </source>
</evidence>
<keyword evidence="5" id="KW-0963">Cytoplasm</keyword>
<feature type="region of interest" description="Disordered" evidence="9">
    <location>
        <begin position="53"/>
        <end position="87"/>
    </location>
</feature>
<dbReference type="InterPro" id="IPR013083">
    <property type="entry name" value="Znf_RING/FYVE/PHD"/>
</dbReference>
<evidence type="ECO:0000256" key="9">
    <source>
        <dbReference type="SAM" id="MobiDB-lite"/>
    </source>
</evidence>
<dbReference type="EMBL" id="CAMXCT030000467">
    <property type="protein sequence ID" value="CAL4766520.1"/>
    <property type="molecule type" value="Genomic_DNA"/>
</dbReference>
<comment type="caution">
    <text evidence="11">The sequence shown here is derived from an EMBL/GenBank/DDBJ whole genome shotgun (WGS) entry which is preliminary data.</text>
</comment>
<sequence length="323" mass="37200">MDLFDLTLQTEGHREVLDQFIKGDGNDKFLKLLTQLINDSNSQIEEAIRTVKEYHEKQSQSQSSDPAAQRHDEQVLEDDRTGDGDEAEDIYRRSRMNYKEHAKKYFGLAARTWKQMWLLCKLCAPVIVEGRATLEQLLHSSLDAQLHYLVGPEMKSIKASPQEYDELGFNPKELVKQIAESYLFLVRANKDEVVRVVGKDERYYSATTFSKACSFVRKYGLLMGKDLEDFDLFCKELAEKVSQHRAAFDEADIPSNYLCEIMADIMSDPVMFPQSRKVADRTSALRVIMGNDRDPFANTPVKVEDLIPQTELKEEIHRFAKEK</sequence>
<keyword evidence="8" id="KW-0539">Nucleus</keyword>